<dbReference type="PANTHER" id="PTHR47326:SF1">
    <property type="entry name" value="HTH PSQ-TYPE DOMAIN-CONTAINING PROTEIN"/>
    <property type="match status" value="1"/>
</dbReference>
<dbReference type="EMBL" id="CARXXK010000002">
    <property type="protein sequence ID" value="CAI6355804.1"/>
    <property type="molecule type" value="Genomic_DNA"/>
</dbReference>
<feature type="domain" description="DUF4817" evidence="1">
    <location>
        <begin position="5"/>
        <end position="54"/>
    </location>
</feature>
<dbReference type="Gene3D" id="1.10.10.60">
    <property type="entry name" value="Homeodomain-like"/>
    <property type="match status" value="1"/>
</dbReference>
<sequence>MPHSDKVNMLFIYWECQKNASLEAQTYAQRYPDREHPVHSFFYNLERNLKTYGSFSKRVNNLQQRRGHALGEEVVVNLLAYVRANRRSSTRHVGRELGISHTTVCKILKKYKMHPYRPDLVQHLRQGDAPRRLAFVEWLMTSLDENPLILNSILWTDESKFTNNCVINK</sequence>
<reference evidence="2 3" key="1">
    <citation type="submission" date="2023-01" db="EMBL/GenBank/DDBJ databases">
        <authorList>
            <person name="Whitehead M."/>
        </authorList>
    </citation>
    <scope>NUCLEOTIDE SEQUENCE [LARGE SCALE GENOMIC DNA]</scope>
</reference>
<proteinExistence type="predicted"/>
<organism evidence="2 3">
    <name type="scientific">Macrosiphum euphorbiae</name>
    <name type="common">potato aphid</name>
    <dbReference type="NCBI Taxonomy" id="13131"/>
    <lineage>
        <taxon>Eukaryota</taxon>
        <taxon>Metazoa</taxon>
        <taxon>Ecdysozoa</taxon>
        <taxon>Arthropoda</taxon>
        <taxon>Hexapoda</taxon>
        <taxon>Insecta</taxon>
        <taxon>Pterygota</taxon>
        <taxon>Neoptera</taxon>
        <taxon>Paraneoptera</taxon>
        <taxon>Hemiptera</taxon>
        <taxon>Sternorrhyncha</taxon>
        <taxon>Aphidomorpha</taxon>
        <taxon>Aphidoidea</taxon>
        <taxon>Aphididae</taxon>
        <taxon>Macrosiphini</taxon>
        <taxon>Macrosiphum</taxon>
    </lineage>
</organism>
<accession>A0AAV0WIP2</accession>
<keyword evidence="3" id="KW-1185">Reference proteome</keyword>
<protein>
    <recommendedName>
        <fullName evidence="1">DUF4817 domain-containing protein</fullName>
    </recommendedName>
</protein>
<evidence type="ECO:0000259" key="1">
    <source>
        <dbReference type="Pfam" id="PF16087"/>
    </source>
</evidence>
<dbReference type="AlphaFoldDB" id="A0AAV0WIP2"/>
<dbReference type="Pfam" id="PF16087">
    <property type="entry name" value="DUF4817"/>
    <property type="match status" value="1"/>
</dbReference>
<gene>
    <name evidence="2" type="ORF">MEUPH1_LOCUS11617</name>
</gene>
<dbReference type="InterPro" id="IPR032135">
    <property type="entry name" value="DUF4817"/>
</dbReference>
<evidence type="ECO:0000313" key="3">
    <source>
        <dbReference type="Proteomes" id="UP001160148"/>
    </source>
</evidence>
<dbReference type="Proteomes" id="UP001160148">
    <property type="component" value="Unassembled WGS sequence"/>
</dbReference>
<comment type="caution">
    <text evidence="2">The sequence shown here is derived from an EMBL/GenBank/DDBJ whole genome shotgun (WGS) entry which is preliminary data.</text>
</comment>
<evidence type="ECO:0000313" key="2">
    <source>
        <dbReference type="EMBL" id="CAI6355804.1"/>
    </source>
</evidence>
<dbReference type="PANTHER" id="PTHR47326">
    <property type="entry name" value="TRANSPOSABLE ELEMENT TC3 TRANSPOSASE-LIKE PROTEIN"/>
    <property type="match status" value="1"/>
</dbReference>
<name>A0AAV0WIP2_9HEMI</name>